<dbReference type="AlphaFoldDB" id="A0AA49Q7A0"/>
<protein>
    <submittedName>
        <fullName evidence="3">DUF262 domain-containing protein</fullName>
    </submittedName>
</protein>
<proteinExistence type="predicted"/>
<dbReference type="Proteomes" id="UP001229955">
    <property type="component" value="Chromosome"/>
</dbReference>
<gene>
    <name evidence="2" type="ORF">Strain138_001208</name>
    <name evidence="3" type="ORF">Strain318_001208</name>
</gene>
<evidence type="ECO:0000259" key="1">
    <source>
        <dbReference type="Pfam" id="PF03235"/>
    </source>
</evidence>
<feature type="domain" description="GmrSD restriction endonucleases N-terminal" evidence="1">
    <location>
        <begin position="45"/>
        <end position="202"/>
    </location>
</feature>
<dbReference type="EMBL" id="CP130612">
    <property type="protein sequence ID" value="WKW11937.1"/>
    <property type="molecule type" value="Genomic_DNA"/>
</dbReference>
<keyword evidence="4" id="KW-1185">Reference proteome</keyword>
<dbReference type="EMBL" id="CP130613">
    <property type="protein sequence ID" value="WKW14847.1"/>
    <property type="molecule type" value="Genomic_DNA"/>
</dbReference>
<evidence type="ECO:0000313" key="3">
    <source>
        <dbReference type="EMBL" id="WKW14847.1"/>
    </source>
</evidence>
<reference evidence="3" key="1">
    <citation type="submission" date="2023-07" db="EMBL/GenBank/DDBJ databases">
        <authorList>
            <person name="Haufschild T."/>
            <person name="Kallscheuer N."/>
            <person name="Hammer J."/>
            <person name="Kohn T."/>
            <person name="Kabuu M."/>
            <person name="Jogler M."/>
            <person name="Wohfarth N."/>
            <person name="Heuer A."/>
            <person name="Rohde M."/>
            <person name="van Teeseling M.C.F."/>
            <person name="Jogler C."/>
        </authorList>
    </citation>
    <scope>NUCLEOTIDE SEQUENCE</scope>
    <source>
        <strain evidence="2">Strain 138</strain>
        <strain evidence="3">Strain 318</strain>
    </source>
</reference>
<accession>A0AA49Q7A0</accession>
<dbReference type="PANTHER" id="PTHR39639">
    <property type="entry name" value="CHROMOSOME 16, WHOLE GENOME SHOTGUN SEQUENCE"/>
    <property type="match status" value="1"/>
</dbReference>
<evidence type="ECO:0000313" key="2">
    <source>
        <dbReference type="EMBL" id="WKW11937.1"/>
    </source>
</evidence>
<name>A0AA49Q7A0_9BACT</name>
<evidence type="ECO:0000313" key="4">
    <source>
        <dbReference type="Proteomes" id="UP001229955"/>
    </source>
</evidence>
<organism evidence="3 4">
    <name type="scientific">Pseudogemmatithrix spongiicola</name>
    <dbReference type="NCBI Taxonomy" id="3062599"/>
    <lineage>
        <taxon>Bacteria</taxon>
        <taxon>Pseudomonadati</taxon>
        <taxon>Gemmatimonadota</taxon>
        <taxon>Gemmatimonadia</taxon>
        <taxon>Gemmatimonadales</taxon>
        <taxon>Gemmatimonadaceae</taxon>
        <taxon>Pseudogemmatithrix</taxon>
    </lineage>
</organism>
<accession>A0AA49Q4K0</accession>
<dbReference type="PANTHER" id="PTHR39639:SF1">
    <property type="entry name" value="DUF262 DOMAIN-CONTAINING PROTEIN"/>
    <property type="match status" value="1"/>
</dbReference>
<sequence length="369" mass="41762">MSEPADAEYSEDDEKSLYVDEALTDDTVVPDDYQIASYGADYDVEGLVRRIQRGDIFVPSFQRQYMWNQQEASRFVESLLLGLPVPGIFLATEPSTGKMLVIDGQQRLKTLQFFYEGSFNPKPDAKTHRLFKLVKVQKPFDGLSYKELDQRDRMKLDNAIIHATVIKQEAPKDGDTSIYHIFERLNNGGRRLAGQEIRSALYHGALIELLDSLAELPSWRRLFGARSKREKDEELLLRFFALHFASSAYEKPMTEFLNQFAAKNRNPSPETLDAWRQLVVDTLDLIEKSLGLTAFRIGKPLNAALCDAIMVGVAARLQHSPAPREDALRKAYQELMASDAFMQAVTRATSDEQSVSTRLELARKAFAAT</sequence>
<dbReference type="RefSeq" id="WP_367887617.1">
    <property type="nucleotide sequence ID" value="NZ_CP130612.1"/>
</dbReference>
<dbReference type="InterPro" id="IPR004919">
    <property type="entry name" value="GmrSD_N"/>
</dbReference>
<dbReference type="KEGG" id="pspc:Strain318_001208"/>
<dbReference type="Pfam" id="PF03235">
    <property type="entry name" value="GmrSD_N"/>
    <property type="match status" value="1"/>
</dbReference>